<dbReference type="InterPro" id="IPR045851">
    <property type="entry name" value="AMP-bd_C_sf"/>
</dbReference>
<sequence length="597" mass="64496">MTFAEVLSRQAVERPEQDAYLFLQDAGRGRGARPADLDGLRAEPLTYRQLDLAARRVAGWLLERGLNRRHVLILQPDAQRFTVAFLGCLYAGAVAVPAPTPNGRHTRDSRVLGIVKDAAVALVLTDRQSAPAISRLLAESGNTQVPCLALDGAELPEAEGLHLPAADADDLAVLQYTSGSTSEPRGVMVTHRNLLANQRQIAALLGTTAESRIGGWLPFHHDMGLVGQLLHPLWVGGTGVLLAPEDFVRHPVRWLQAVGRYGITVSGAPDLGYDLCVRRVTDRQLEGLDLSGWRTAVNGAEPVRADTLRAFAGRFGPVGFNPDAFVPAYGLAEATLLAFGRPAEPGGAGSVERVVDAGALERHQLSDPLPGGPVRTLVSCGRPGSTGLDLRIVDPRTRRTLDEGQVGEVWVRGESVAQGYWKRPLETNRAFRTATAQGETGFLRTGDLGVLRDGELFITGRIKDLLVVAGRNLYPQDIERTVQKVSSLFGSAVVFAVEPDRSHMVVVQEVRTGSRYDLDLPALNLAVRRCVSQEFEVRAGSVLLVRPGTVRRTTSGKLERSAMRQLFLAGRLQALHQVVEPEVAQLVGATPTHTEAP</sequence>
<accession>A0AB33K2L7</accession>
<dbReference type="SUPFAM" id="SSF56801">
    <property type="entry name" value="Acetyl-CoA synthetase-like"/>
    <property type="match status" value="1"/>
</dbReference>
<dbReference type="PANTHER" id="PTHR22754">
    <property type="entry name" value="DISCO-INTERACTING PROTEIN 2 DIP2 -RELATED"/>
    <property type="match status" value="1"/>
</dbReference>
<dbReference type="GO" id="GO:0070566">
    <property type="term" value="F:adenylyltransferase activity"/>
    <property type="evidence" value="ECO:0007669"/>
    <property type="project" value="TreeGrafter"/>
</dbReference>
<dbReference type="FunFam" id="3.40.50.12780:FF:000013">
    <property type="entry name" value="Long-chain-fatty-acid--AMP ligase FadD32"/>
    <property type="match status" value="1"/>
</dbReference>
<dbReference type="GO" id="GO:0006633">
    <property type="term" value="P:fatty acid biosynthetic process"/>
    <property type="evidence" value="ECO:0007669"/>
    <property type="project" value="TreeGrafter"/>
</dbReference>
<organism evidence="6">
    <name type="scientific">Kitasatospora sp. CMC57</name>
    <dbReference type="NCBI Taxonomy" id="3231513"/>
    <lineage>
        <taxon>Bacteria</taxon>
        <taxon>Bacillati</taxon>
        <taxon>Actinomycetota</taxon>
        <taxon>Actinomycetes</taxon>
        <taxon>Kitasatosporales</taxon>
        <taxon>Streptomycetaceae</taxon>
        <taxon>Kitasatospora</taxon>
    </lineage>
</organism>
<dbReference type="Gene3D" id="3.40.50.12780">
    <property type="entry name" value="N-terminal domain of ligase-like"/>
    <property type="match status" value="1"/>
</dbReference>
<dbReference type="PROSITE" id="PS00455">
    <property type="entry name" value="AMP_BINDING"/>
    <property type="match status" value="1"/>
</dbReference>
<dbReference type="EMBL" id="AP035881">
    <property type="protein sequence ID" value="BFP47894.1"/>
    <property type="molecule type" value="Genomic_DNA"/>
</dbReference>
<keyword evidence="3" id="KW-0276">Fatty acid metabolism</keyword>
<dbReference type="GO" id="GO:0016874">
    <property type="term" value="F:ligase activity"/>
    <property type="evidence" value="ECO:0007669"/>
    <property type="project" value="UniProtKB-KW"/>
</dbReference>
<keyword evidence="4" id="KW-0443">Lipid metabolism</keyword>
<evidence type="ECO:0000259" key="5">
    <source>
        <dbReference type="Pfam" id="PF00501"/>
    </source>
</evidence>
<proteinExistence type="inferred from homology"/>
<evidence type="ECO:0000256" key="4">
    <source>
        <dbReference type="ARBA" id="ARBA00023098"/>
    </source>
</evidence>
<protein>
    <submittedName>
        <fullName evidence="6">Fatty acyl-AMP ligase</fullName>
    </submittedName>
</protein>
<dbReference type="GO" id="GO:0071766">
    <property type="term" value="P:Actinobacterium-type cell wall biogenesis"/>
    <property type="evidence" value="ECO:0007669"/>
    <property type="project" value="UniProtKB-ARBA"/>
</dbReference>
<reference evidence="6" key="1">
    <citation type="submission" date="2024-07" db="EMBL/GenBank/DDBJ databases">
        <title>Complete genome sequences of cellulolytic bacteria, Kitasatospora sp. CMC57 and Streptomyces sp. CMC78, isolated from Japanese agricultural soil.</title>
        <authorList>
            <person name="Hashimoto T."/>
            <person name="Ito M."/>
            <person name="Iwamoto M."/>
            <person name="Fukahori D."/>
            <person name="Shoda T."/>
            <person name="Sakoda M."/>
            <person name="Morohoshi T."/>
            <person name="Mitsuboshi M."/>
            <person name="Nishizawa T."/>
        </authorList>
    </citation>
    <scope>NUCLEOTIDE SEQUENCE</scope>
    <source>
        <strain evidence="6">CMC57</strain>
    </source>
</reference>
<evidence type="ECO:0000256" key="3">
    <source>
        <dbReference type="ARBA" id="ARBA00022832"/>
    </source>
</evidence>
<dbReference type="Gene3D" id="3.30.300.30">
    <property type="match status" value="1"/>
</dbReference>
<name>A0AB33K2L7_9ACTN</name>
<evidence type="ECO:0000256" key="2">
    <source>
        <dbReference type="ARBA" id="ARBA00022598"/>
    </source>
</evidence>
<evidence type="ECO:0000256" key="1">
    <source>
        <dbReference type="ARBA" id="ARBA00006432"/>
    </source>
</evidence>
<dbReference type="InterPro" id="IPR040097">
    <property type="entry name" value="FAAL/FAAC"/>
</dbReference>
<gene>
    <name evidence="6" type="ORF">KCMC57_42620</name>
</gene>
<dbReference type="PANTHER" id="PTHR22754:SF32">
    <property type="entry name" value="DISCO-INTERACTING PROTEIN 2"/>
    <property type="match status" value="1"/>
</dbReference>
<dbReference type="InterPro" id="IPR000873">
    <property type="entry name" value="AMP-dep_synth/lig_dom"/>
</dbReference>
<dbReference type="InterPro" id="IPR020845">
    <property type="entry name" value="AMP-binding_CS"/>
</dbReference>
<dbReference type="CDD" id="cd05931">
    <property type="entry name" value="FAAL"/>
    <property type="match status" value="1"/>
</dbReference>
<dbReference type="GO" id="GO:0005886">
    <property type="term" value="C:plasma membrane"/>
    <property type="evidence" value="ECO:0007669"/>
    <property type="project" value="TreeGrafter"/>
</dbReference>
<evidence type="ECO:0000313" key="6">
    <source>
        <dbReference type="EMBL" id="BFP47894.1"/>
    </source>
</evidence>
<dbReference type="InterPro" id="IPR042099">
    <property type="entry name" value="ANL_N_sf"/>
</dbReference>
<comment type="similarity">
    <text evidence="1">Belongs to the ATP-dependent AMP-binding enzyme family.</text>
</comment>
<dbReference type="AlphaFoldDB" id="A0AB33K2L7"/>
<feature type="domain" description="AMP-dependent synthetase/ligase" evidence="5">
    <location>
        <begin position="41"/>
        <end position="421"/>
    </location>
</feature>
<keyword evidence="2 6" id="KW-0436">Ligase</keyword>
<dbReference type="Pfam" id="PF00501">
    <property type="entry name" value="AMP-binding"/>
    <property type="match status" value="1"/>
</dbReference>